<dbReference type="RefSeq" id="WP_076350931.1">
    <property type="nucleotide sequence ID" value="NZ_CP019082.1"/>
</dbReference>
<keyword evidence="3" id="KW-1185">Reference proteome</keyword>
<gene>
    <name evidence="2" type="ORF">BSF38_03045</name>
</gene>
<dbReference type="STRING" id="1387353.BSF38_03045"/>
<dbReference type="EMBL" id="CP019082">
    <property type="protein sequence ID" value="APW61529.1"/>
    <property type="molecule type" value="Genomic_DNA"/>
</dbReference>
<evidence type="ECO:0000313" key="3">
    <source>
        <dbReference type="Proteomes" id="UP000186309"/>
    </source>
</evidence>
<dbReference type="Pfam" id="PF06170">
    <property type="entry name" value="DUF983"/>
    <property type="match status" value="1"/>
</dbReference>
<feature type="transmembrane region" description="Helical" evidence="1">
    <location>
        <begin position="84"/>
        <end position="103"/>
    </location>
</feature>
<organism evidence="2 3">
    <name type="scientific">Paludisphaera borealis</name>
    <dbReference type="NCBI Taxonomy" id="1387353"/>
    <lineage>
        <taxon>Bacteria</taxon>
        <taxon>Pseudomonadati</taxon>
        <taxon>Planctomycetota</taxon>
        <taxon>Planctomycetia</taxon>
        <taxon>Isosphaerales</taxon>
        <taxon>Isosphaeraceae</taxon>
        <taxon>Paludisphaera</taxon>
    </lineage>
</organism>
<keyword evidence="1" id="KW-1133">Transmembrane helix</keyword>
<evidence type="ECO:0000256" key="1">
    <source>
        <dbReference type="SAM" id="Phobius"/>
    </source>
</evidence>
<dbReference type="KEGG" id="pbor:BSF38_03045"/>
<dbReference type="AlphaFoldDB" id="A0A1U7CRK9"/>
<reference evidence="3" key="1">
    <citation type="submission" date="2016-12" db="EMBL/GenBank/DDBJ databases">
        <title>Comparative genomics of four Isosphaeraceae planctomycetes: a common pool of plasmids and glycoside hydrolase genes.</title>
        <authorList>
            <person name="Ivanova A."/>
        </authorList>
    </citation>
    <scope>NUCLEOTIDE SEQUENCE [LARGE SCALE GENOMIC DNA]</scope>
    <source>
        <strain evidence="3">PX4</strain>
    </source>
</reference>
<dbReference type="InterPro" id="IPR009325">
    <property type="entry name" value="DUF983"/>
</dbReference>
<evidence type="ECO:0000313" key="2">
    <source>
        <dbReference type="EMBL" id="APW61529.1"/>
    </source>
</evidence>
<sequence>MSMARSHCFRPGAIFRQQCSECGEGRVFEGGFRMNERCPVCGVKFERGPGYFTGAMYFSYALGIPLIAAGVLLGKLLVVRSWPLHWILAAVWIVTLPLVPAVFRYSRVLFIHFDRYFDPEGAGD</sequence>
<keyword evidence="1" id="KW-0812">Transmembrane</keyword>
<proteinExistence type="predicted"/>
<keyword evidence="1" id="KW-0472">Membrane</keyword>
<dbReference type="Proteomes" id="UP000186309">
    <property type="component" value="Chromosome"/>
</dbReference>
<accession>A0A1U7CRK9</accession>
<dbReference type="OrthoDB" id="9799456at2"/>
<name>A0A1U7CRK9_9BACT</name>
<evidence type="ECO:0008006" key="4">
    <source>
        <dbReference type="Google" id="ProtNLM"/>
    </source>
</evidence>
<feature type="transmembrane region" description="Helical" evidence="1">
    <location>
        <begin position="57"/>
        <end position="78"/>
    </location>
</feature>
<protein>
    <recommendedName>
        <fullName evidence="4">DUF983 domain-containing protein</fullName>
    </recommendedName>
</protein>